<dbReference type="EMBL" id="QSHL01000004">
    <property type="protein sequence ID" value="RHC07664.1"/>
    <property type="molecule type" value="Genomic_DNA"/>
</dbReference>
<evidence type="ECO:0000259" key="1">
    <source>
        <dbReference type="Pfam" id="PF14393"/>
    </source>
</evidence>
<dbReference type="RefSeq" id="WP_117997511.1">
    <property type="nucleotide sequence ID" value="NZ_CABJDZ010000004.1"/>
</dbReference>
<dbReference type="Pfam" id="PF14393">
    <property type="entry name" value="DUF4422"/>
    <property type="match status" value="1"/>
</dbReference>
<dbReference type="Proteomes" id="UP000265808">
    <property type="component" value="Unassembled WGS sequence"/>
</dbReference>
<evidence type="ECO:0000313" key="5">
    <source>
        <dbReference type="Proteomes" id="UP000284267"/>
    </source>
</evidence>
<dbReference type="Proteomes" id="UP000284267">
    <property type="component" value="Unassembled WGS sequence"/>
</dbReference>
<dbReference type="EMBL" id="QROE01000004">
    <property type="protein sequence ID" value="RHK94997.1"/>
    <property type="molecule type" value="Genomic_DNA"/>
</dbReference>
<gene>
    <name evidence="3" type="ORF">DW040_09615</name>
    <name evidence="2" type="ORF">DW859_08395</name>
</gene>
<evidence type="ECO:0000313" key="4">
    <source>
        <dbReference type="Proteomes" id="UP000265808"/>
    </source>
</evidence>
<feature type="domain" description="DUF4422" evidence="1">
    <location>
        <begin position="7"/>
        <end position="214"/>
    </location>
</feature>
<comment type="caution">
    <text evidence="2">The sequence shown here is derived from an EMBL/GenBank/DDBJ whole genome shotgun (WGS) entry which is preliminary data.</text>
</comment>
<accession>A0A454HI52</accession>
<evidence type="ECO:0000313" key="3">
    <source>
        <dbReference type="EMBL" id="RHK94997.1"/>
    </source>
</evidence>
<reference evidence="4 5" key="1">
    <citation type="submission" date="2018-08" db="EMBL/GenBank/DDBJ databases">
        <title>A genome reference for cultivated species of the human gut microbiota.</title>
        <authorList>
            <person name="Zou Y."/>
            <person name="Xue W."/>
            <person name="Luo G."/>
        </authorList>
    </citation>
    <scope>NUCLEOTIDE SEQUENCE [LARGE SCALE GENOMIC DNA]</scope>
    <source>
        <strain evidence="3 5">AF39-4</strain>
        <strain evidence="2 4">AM37-4AC</strain>
    </source>
</reference>
<organism evidence="2 4">
    <name type="scientific">Blautia obeum</name>
    <dbReference type="NCBI Taxonomy" id="40520"/>
    <lineage>
        <taxon>Bacteria</taxon>
        <taxon>Bacillati</taxon>
        <taxon>Bacillota</taxon>
        <taxon>Clostridia</taxon>
        <taxon>Lachnospirales</taxon>
        <taxon>Lachnospiraceae</taxon>
        <taxon>Blautia</taxon>
    </lineage>
</organism>
<dbReference type="AlphaFoldDB" id="A0A454HI52"/>
<sequence length="258" mass="30929">MKQYTAKIIVAAHKPYTMPDDEMYLPVHVGAAGKESIGYQRDDEGENISSLNPYFCELTGLYWAWKNLNEDYIGLVHYRRHFAMNGKTMEYEQLKPYLGKIKIFIPKKRWYVIETLQSHYEHTHYSEHIEKTRESILEKYPEYEKMFDKVLKQRWGYMFNMMIADRDILNDYCSWLFDVLFSVFKKIDSSNYSAFEKRYVGRISELLFNVWLKKTIEDGRIKKKEILELGFDVDENMIVKVPAFLKAKFLGKKYERSF</sequence>
<proteinExistence type="predicted"/>
<evidence type="ECO:0000313" key="2">
    <source>
        <dbReference type="EMBL" id="RHC07664.1"/>
    </source>
</evidence>
<protein>
    <submittedName>
        <fullName evidence="2">DUF4422 domain-containing protein</fullName>
    </submittedName>
</protein>
<name>A0A454HI52_9FIRM</name>
<dbReference type="InterPro" id="IPR025536">
    <property type="entry name" value="DUF4422"/>
</dbReference>